<dbReference type="EMBL" id="JAVRQU010000003">
    <property type="protein sequence ID" value="KAK5705275.1"/>
    <property type="molecule type" value="Genomic_DNA"/>
</dbReference>
<dbReference type="PANTHER" id="PTHR37273:SF1">
    <property type="entry name" value="ADL397C-AP"/>
    <property type="match status" value="1"/>
</dbReference>
<proteinExistence type="predicted"/>
<dbReference type="Gene3D" id="2.30.110.10">
    <property type="entry name" value="Electron Transport, Fmn-binding Protein, Chain A"/>
    <property type="match status" value="1"/>
</dbReference>
<dbReference type="InterPro" id="IPR055343">
    <property type="entry name" value="CREG_beta-barrel"/>
</dbReference>
<evidence type="ECO:0000259" key="1">
    <source>
        <dbReference type="Pfam" id="PF13883"/>
    </source>
</evidence>
<dbReference type="InterPro" id="IPR012349">
    <property type="entry name" value="Split_barrel_FMN-bd"/>
</dbReference>
<organism evidence="2 3">
    <name type="scientific">Elasticomyces elasticus</name>
    <dbReference type="NCBI Taxonomy" id="574655"/>
    <lineage>
        <taxon>Eukaryota</taxon>
        <taxon>Fungi</taxon>
        <taxon>Dikarya</taxon>
        <taxon>Ascomycota</taxon>
        <taxon>Pezizomycotina</taxon>
        <taxon>Dothideomycetes</taxon>
        <taxon>Dothideomycetidae</taxon>
        <taxon>Mycosphaerellales</taxon>
        <taxon>Teratosphaeriaceae</taxon>
        <taxon>Elasticomyces</taxon>
    </lineage>
</organism>
<dbReference type="PANTHER" id="PTHR37273">
    <property type="entry name" value="CHROMOSOME 8, WHOLE GENOME SHOTGUN SEQUENCE"/>
    <property type="match status" value="1"/>
</dbReference>
<comment type="caution">
    <text evidence="2">The sequence shown here is derived from an EMBL/GenBank/DDBJ whole genome shotgun (WGS) entry which is preliminary data.</text>
</comment>
<dbReference type="AlphaFoldDB" id="A0AAN7WF16"/>
<gene>
    <name evidence="2" type="ORF">LTR97_002393</name>
</gene>
<accession>A0AAN7WF16</accession>
<evidence type="ECO:0000313" key="3">
    <source>
        <dbReference type="Proteomes" id="UP001310594"/>
    </source>
</evidence>
<name>A0AAN7WF16_9PEZI</name>
<reference evidence="2" key="1">
    <citation type="submission" date="2023-08" db="EMBL/GenBank/DDBJ databases">
        <title>Black Yeasts Isolated from many extreme environments.</title>
        <authorList>
            <person name="Coleine C."/>
            <person name="Stajich J.E."/>
            <person name="Selbmann L."/>
        </authorList>
    </citation>
    <scope>NUCLEOTIDE SEQUENCE</scope>
    <source>
        <strain evidence="2">CCFEE 5810</strain>
    </source>
</reference>
<evidence type="ECO:0000313" key="2">
    <source>
        <dbReference type="EMBL" id="KAK5705275.1"/>
    </source>
</evidence>
<protein>
    <recommendedName>
        <fullName evidence="1">CREG-like beta-barrel domain-containing protein</fullName>
    </recommendedName>
</protein>
<feature type="domain" description="CREG-like beta-barrel" evidence="1">
    <location>
        <begin position="55"/>
        <end position="263"/>
    </location>
</feature>
<dbReference type="SUPFAM" id="SSF50475">
    <property type="entry name" value="FMN-binding split barrel"/>
    <property type="match status" value="1"/>
</dbReference>
<dbReference type="Proteomes" id="UP001310594">
    <property type="component" value="Unassembled WGS sequence"/>
</dbReference>
<sequence>MDMTAQTNIQPFNNTLAMKLSTVSLFAAAAAARSINTPPILLQEPLVHDEGYRVPTIHESTIMARRIMHLSSLGTLITNFPDSSHAVIPSSEVGGEVTAWENRPQEMAGSPIGLMEYYADCEPGTGNPTLLAINIATPYRNFAAGSNISLQIRWWPTQTYSYSESAWLPLDADDDDEDIPTPHTPAALPRFSLHGRLEPIPVKDMAAHLIPACFMHAHPDSALWQPGNDIHTSQYVRFVVEHIYWFGGFGDRSQIGWLPIEEWRNVTQAEVENMRLPGEKKRKGWREEVEQETRRVDATGETWYAKAVAALESDIEGHPRD</sequence>
<dbReference type="Pfam" id="PF13883">
    <property type="entry name" value="CREG_beta-barrel"/>
    <property type="match status" value="1"/>
</dbReference>